<evidence type="ECO:0000256" key="4">
    <source>
        <dbReference type="ARBA" id="ARBA00023125"/>
    </source>
</evidence>
<evidence type="ECO:0000259" key="7">
    <source>
        <dbReference type="PROSITE" id="PS50110"/>
    </source>
</evidence>
<evidence type="ECO:0000313" key="8">
    <source>
        <dbReference type="EMBL" id="MBD2862253.1"/>
    </source>
</evidence>
<dbReference type="InterPro" id="IPR011990">
    <property type="entry name" value="TPR-like_helical_dom_sf"/>
</dbReference>
<dbReference type="InterPro" id="IPR016032">
    <property type="entry name" value="Sig_transdc_resp-reg_C-effctor"/>
</dbReference>
<keyword evidence="4" id="KW-0238">DNA-binding</keyword>
<reference evidence="8" key="1">
    <citation type="submission" date="2020-09" db="EMBL/GenBank/DDBJ databases">
        <title>A novel bacterium of genus Paenibacillus, isolated from South China Sea.</title>
        <authorList>
            <person name="Huang H."/>
            <person name="Mo K."/>
            <person name="Hu Y."/>
        </authorList>
    </citation>
    <scope>NUCLEOTIDE SEQUENCE</scope>
    <source>
        <strain evidence="8">IB182363</strain>
    </source>
</reference>
<comment type="caution">
    <text evidence="8">The sequence shown here is derived from an EMBL/GenBank/DDBJ whole genome shotgun (WGS) entry which is preliminary data.</text>
</comment>
<gene>
    <name evidence="8" type="ORF">IDH45_09690</name>
</gene>
<dbReference type="AlphaFoldDB" id="A0A927C8W0"/>
<dbReference type="SMART" id="SM00448">
    <property type="entry name" value="REC"/>
    <property type="match status" value="1"/>
</dbReference>
<dbReference type="InterPro" id="IPR001789">
    <property type="entry name" value="Sig_transdc_resp-reg_receiver"/>
</dbReference>
<protein>
    <submittedName>
        <fullName evidence="8">Response regulator</fullName>
    </submittedName>
</protein>
<dbReference type="PANTHER" id="PTHR35807">
    <property type="entry name" value="TRANSCRIPTIONAL REGULATOR REDD-RELATED"/>
    <property type="match status" value="1"/>
</dbReference>
<dbReference type="InterPro" id="IPR001867">
    <property type="entry name" value="OmpR/PhoB-type_DNA-bd"/>
</dbReference>
<evidence type="ECO:0000256" key="1">
    <source>
        <dbReference type="ARBA" id="ARBA00005820"/>
    </source>
</evidence>
<name>A0A927C8W0_9BACL</name>
<dbReference type="SUPFAM" id="SSF48452">
    <property type="entry name" value="TPR-like"/>
    <property type="match status" value="1"/>
</dbReference>
<feature type="domain" description="Response regulatory" evidence="7">
    <location>
        <begin position="3"/>
        <end position="117"/>
    </location>
</feature>
<dbReference type="InterPro" id="IPR005158">
    <property type="entry name" value="BTAD"/>
</dbReference>
<dbReference type="GO" id="GO:0000160">
    <property type="term" value="P:phosphorelay signal transduction system"/>
    <property type="evidence" value="ECO:0007669"/>
    <property type="project" value="UniProtKB-KW"/>
</dbReference>
<dbReference type="InterPro" id="IPR036388">
    <property type="entry name" value="WH-like_DNA-bd_sf"/>
</dbReference>
<keyword evidence="2" id="KW-0902">Two-component regulatory system</keyword>
<feature type="modified residue" description="4-aspartylphosphate" evidence="6">
    <location>
        <position position="54"/>
    </location>
</feature>
<dbReference type="Proteomes" id="UP000639396">
    <property type="component" value="Unassembled WGS sequence"/>
</dbReference>
<dbReference type="EMBL" id="JACXJA010000010">
    <property type="protein sequence ID" value="MBD2862253.1"/>
    <property type="molecule type" value="Genomic_DNA"/>
</dbReference>
<dbReference type="Gene3D" id="1.25.40.10">
    <property type="entry name" value="Tetratricopeptide repeat domain"/>
    <property type="match status" value="1"/>
</dbReference>
<keyword evidence="6" id="KW-0597">Phosphoprotein</keyword>
<dbReference type="InterPro" id="IPR011006">
    <property type="entry name" value="CheY-like_superfamily"/>
</dbReference>
<dbReference type="Pfam" id="PF00072">
    <property type="entry name" value="Response_reg"/>
    <property type="match status" value="1"/>
</dbReference>
<evidence type="ECO:0000256" key="3">
    <source>
        <dbReference type="ARBA" id="ARBA00023015"/>
    </source>
</evidence>
<sequence length="370" mass="42937">MFQVFIVEDEKPILDLMKVIIGRNPYFTITGTFVSPLEALDHLPRLEPDVAFLDVEMPRMNGLELAQNISRLSERTKIVFTTAYKHYALEAFDVYALDYILKPVTPAAIERVAERLLKLHRPVVLNGHRDWTSAIKCFGGLDVRSPEGAPVRFPTRMTEELFAYFLCHPGKEQSKWQLADMLWPDMKEERVSHNLHNTIYRLKKLLKENGIGMDIQKSNEGYLLDTGHVLYDVLAFEKEYDALTGDPKDAEQAERLCALYKGPLLDGKPYLWKMPLEEAHFNKYTALVRYLLAEDLAKQKWLKAEQRLEAYVSLYPVHEEMNRTLMGLYAMRGDKEKIVRQFSVFEHTYRKVLGLEPPQELRDRVASWLG</sequence>
<dbReference type="SUPFAM" id="SSF46894">
    <property type="entry name" value="C-terminal effector domain of the bipartite response regulators"/>
    <property type="match status" value="1"/>
</dbReference>
<organism evidence="8 9">
    <name type="scientific">Paenibacillus oceani</name>
    <dbReference type="NCBI Taxonomy" id="2772510"/>
    <lineage>
        <taxon>Bacteria</taxon>
        <taxon>Bacillati</taxon>
        <taxon>Bacillota</taxon>
        <taxon>Bacilli</taxon>
        <taxon>Bacillales</taxon>
        <taxon>Paenibacillaceae</taxon>
        <taxon>Paenibacillus</taxon>
    </lineage>
</organism>
<dbReference type="PROSITE" id="PS50110">
    <property type="entry name" value="RESPONSE_REGULATORY"/>
    <property type="match status" value="1"/>
</dbReference>
<evidence type="ECO:0000256" key="2">
    <source>
        <dbReference type="ARBA" id="ARBA00023012"/>
    </source>
</evidence>
<accession>A0A927C8W0</accession>
<keyword evidence="3" id="KW-0805">Transcription regulation</keyword>
<proteinExistence type="inferred from homology"/>
<keyword evidence="9" id="KW-1185">Reference proteome</keyword>
<evidence type="ECO:0000256" key="5">
    <source>
        <dbReference type="ARBA" id="ARBA00023163"/>
    </source>
</evidence>
<evidence type="ECO:0000256" key="6">
    <source>
        <dbReference type="PROSITE-ProRule" id="PRU00169"/>
    </source>
</evidence>
<dbReference type="InterPro" id="IPR051677">
    <property type="entry name" value="AfsR-DnrI-RedD_regulator"/>
</dbReference>
<dbReference type="Pfam" id="PF03704">
    <property type="entry name" value="BTAD"/>
    <property type="match status" value="1"/>
</dbReference>
<dbReference type="SMART" id="SM01043">
    <property type="entry name" value="BTAD"/>
    <property type="match status" value="1"/>
</dbReference>
<dbReference type="SMART" id="SM00862">
    <property type="entry name" value="Trans_reg_C"/>
    <property type="match status" value="1"/>
</dbReference>
<keyword evidence="5" id="KW-0804">Transcription</keyword>
<comment type="similarity">
    <text evidence="1">Belongs to the AfsR/DnrI/RedD regulatory family.</text>
</comment>
<dbReference type="Gene3D" id="1.10.10.10">
    <property type="entry name" value="Winged helix-like DNA-binding domain superfamily/Winged helix DNA-binding domain"/>
    <property type="match status" value="1"/>
</dbReference>
<dbReference type="SUPFAM" id="SSF52172">
    <property type="entry name" value="CheY-like"/>
    <property type="match status" value="1"/>
</dbReference>
<evidence type="ECO:0000313" key="9">
    <source>
        <dbReference type="Proteomes" id="UP000639396"/>
    </source>
</evidence>
<dbReference type="GO" id="GO:0006355">
    <property type="term" value="P:regulation of DNA-templated transcription"/>
    <property type="evidence" value="ECO:0007669"/>
    <property type="project" value="InterPro"/>
</dbReference>
<dbReference type="Gene3D" id="3.40.50.2300">
    <property type="match status" value="1"/>
</dbReference>
<dbReference type="GO" id="GO:0003677">
    <property type="term" value="F:DNA binding"/>
    <property type="evidence" value="ECO:0007669"/>
    <property type="project" value="UniProtKB-KW"/>
</dbReference>